<keyword evidence="2" id="KW-1185">Reference proteome</keyword>
<evidence type="ECO:0000313" key="1">
    <source>
        <dbReference type="EMBL" id="GAA4965819.1"/>
    </source>
</evidence>
<reference evidence="2" key="1">
    <citation type="journal article" date="2019" name="Int. J. Syst. Evol. Microbiol.">
        <title>The Global Catalogue of Microorganisms (GCM) 10K type strain sequencing project: providing services to taxonomists for standard genome sequencing and annotation.</title>
        <authorList>
            <consortium name="The Broad Institute Genomics Platform"/>
            <consortium name="The Broad Institute Genome Sequencing Center for Infectious Disease"/>
            <person name="Wu L."/>
            <person name="Ma J."/>
        </authorList>
    </citation>
    <scope>NUCLEOTIDE SEQUENCE [LARGE SCALE GENOMIC DNA]</scope>
    <source>
        <strain evidence="2">JCM 17986</strain>
    </source>
</reference>
<gene>
    <name evidence="1" type="ORF">GCM10023205_32800</name>
</gene>
<evidence type="ECO:0008006" key="3">
    <source>
        <dbReference type="Google" id="ProtNLM"/>
    </source>
</evidence>
<comment type="caution">
    <text evidence="1">The sequence shown here is derived from an EMBL/GenBank/DDBJ whole genome shotgun (WGS) entry which is preliminary data.</text>
</comment>
<proteinExistence type="predicted"/>
<dbReference type="RefSeq" id="WP_345676217.1">
    <property type="nucleotide sequence ID" value="NZ_BAABHS010000010.1"/>
</dbReference>
<dbReference type="Proteomes" id="UP001500466">
    <property type="component" value="Unassembled WGS sequence"/>
</dbReference>
<organism evidence="1 2">
    <name type="scientific">Yinghuangia aomiensis</name>
    <dbReference type="NCBI Taxonomy" id="676205"/>
    <lineage>
        <taxon>Bacteria</taxon>
        <taxon>Bacillati</taxon>
        <taxon>Actinomycetota</taxon>
        <taxon>Actinomycetes</taxon>
        <taxon>Kitasatosporales</taxon>
        <taxon>Streptomycetaceae</taxon>
        <taxon>Yinghuangia</taxon>
    </lineage>
</organism>
<sequence length="184" mass="19318">MHARSFADDVVKRLGNDSIRRIAALLGVDETVARRIARESVVPVVSALVSDVDRNRAEATRVAGAINEAMPVAGPAAGKKPRTALAGIKGGILALVVRKAAGPAARRIAKRTGLPVRVSITLAEMLLPAVIGVLAKRLKARSAGRGVGAMDVGTAMTSEASLPPRRYRRGPLGMVDRVSALRRH</sequence>
<evidence type="ECO:0000313" key="2">
    <source>
        <dbReference type="Proteomes" id="UP001500466"/>
    </source>
</evidence>
<protein>
    <recommendedName>
        <fullName evidence="3">DUF937 domain-containing protein</fullName>
    </recommendedName>
</protein>
<dbReference type="EMBL" id="BAABHS010000010">
    <property type="protein sequence ID" value="GAA4965819.1"/>
    <property type="molecule type" value="Genomic_DNA"/>
</dbReference>
<name>A0ABP9HAR6_9ACTN</name>
<accession>A0ABP9HAR6</accession>